<dbReference type="Proteomes" id="UP000827724">
    <property type="component" value="Unassembled WGS sequence"/>
</dbReference>
<comment type="caution">
    <text evidence="1">The sequence shown here is derived from an EMBL/GenBank/DDBJ whole genome shotgun (WGS) entry which is preliminary data.</text>
</comment>
<name>A0A9P8QMG8_9HYPO</name>
<accession>A0A9P8QMG8</accession>
<proteinExistence type="predicted"/>
<protein>
    <submittedName>
        <fullName evidence="1">Uncharacterized protein</fullName>
    </submittedName>
</protein>
<sequence length="76" mass="8182">MRLRLSRLAAIRVPVQRTFGRRMCAMIAAGLGECEVGPALFLVMGFHAADALAFAYLISKVAPGGHGLTRLAIRSR</sequence>
<dbReference type="EMBL" id="JAIWOZ010000005">
    <property type="protein sequence ID" value="KAH6605067.1"/>
    <property type="molecule type" value="Genomic_DNA"/>
</dbReference>
<dbReference type="AlphaFoldDB" id="A0A9P8QMG8"/>
<evidence type="ECO:0000313" key="2">
    <source>
        <dbReference type="Proteomes" id="UP000827724"/>
    </source>
</evidence>
<reference evidence="1" key="1">
    <citation type="submission" date="2021-08" db="EMBL/GenBank/DDBJ databases">
        <title>Chromosome-Level Trichoderma cornu-damae using Hi-C Data.</title>
        <authorList>
            <person name="Kim C.S."/>
        </authorList>
    </citation>
    <scope>NUCLEOTIDE SEQUENCE</scope>
    <source>
        <strain evidence="1">KA19-0412C</strain>
    </source>
</reference>
<evidence type="ECO:0000313" key="1">
    <source>
        <dbReference type="EMBL" id="KAH6605067.1"/>
    </source>
</evidence>
<keyword evidence="2" id="KW-1185">Reference proteome</keyword>
<gene>
    <name evidence="1" type="ORF">Trco_006774</name>
</gene>
<organism evidence="1 2">
    <name type="scientific">Trichoderma cornu-damae</name>
    <dbReference type="NCBI Taxonomy" id="654480"/>
    <lineage>
        <taxon>Eukaryota</taxon>
        <taxon>Fungi</taxon>
        <taxon>Dikarya</taxon>
        <taxon>Ascomycota</taxon>
        <taxon>Pezizomycotina</taxon>
        <taxon>Sordariomycetes</taxon>
        <taxon>Hypocreomycetidae</taxon>
        <taxon>Hypocreales</taxon>
        <taxon>Hypocreaceae</taxon>
        <taxon>Trichoderma</taxon>
    </lineage>
</organism>